<dbReference type="PROSITE" id="PS50969">
    <property type="entry name" value="FCP1"/>
    <property type="match status" value="1"/>
</dbReference>
<dbReference type="SMART" id="SM00577">
    <property type="entry name" value="CPDc"/>
    <property type="match status" value="1"/>
</dbReference>
<evidence type="ECO:0000259" key="3">
    <source>
        <dbReference type="PROSITE" id="PS50969"/>
    </source>
</evidence>
<feature type="region of interest" description="Disordered" evidence="2">
    <location>
        <begin position="144"/>
        <end position="165"/>
    </location>
</feature>
<dbReference type="GO" id="GO:0005744">
    <property type="term" value="C:TIM23 mitochondrial import inner membrane translocase complex"/>
    <property type="evidence" value="ECO:0007669"/>
    <property type="project" value="UniProtKB-UniRule"/>
</dbReference>
<dbReference type="InterPro" id="IPR036412">
    <property type="entry name" value="HAD-like_sf"/>
</dbReference>
<proteinExistence type="inferred from homology"/>
<evidence type="ECO:0000256" key="1">
    <source>
        <dbReference type="RuleBase" id="RU365079"/>
    </source>
</evidence>
<accession>A0A0G4F1K8</accession>
<feature type="region of interest" description="Disordered" evidence="2">
    <location>
        <begin position="307"/>
        <end position="362"/>
    </location>
</feature>
<dbReference type="VEuPathDB" id="CryptoDB:Cvel_14584"/>
<keyword evidence="1" id="KW-0653">Protein transport</keyword>
<keyword evidence="1" id="KW-0809">Transit peptide</keyword>
<organism evidence="4">
    <name type="scientific">Chromera velia CCMP2878</name>
    <dbReference type="NCBI Taxonomy" id="1169474"/>
    <lineage>
        <taxon>Eukaryota</taxon>
        <taxon>Sar</taxon>
        <taxon>Alveolata</taxon>
        <taxon>Colpodellida</taxon>
        <taxon>Chromeraceae</taxon>
        <taxon>Chromera</taxon>
    </lineage>
</organism>
<comment type="function">
    <text evidence="1">Essential component of the TIM23 complex, a complex that mediates the translocation of transit peptide-containing proteins across the mitochondrial inner membrane.</text>
</comment>
<sequence>MKSFRRALVSLHSQKPQAGVRLCRSLQGQVTASAGLRARLEINARRFYASSSSSAQSEQSRSFASLSAQPAHHQTAEPLPHPGKANPHVPRHAGAFEDPFPHASVHHPVKAHFPFFQTRPSLQRDRLLVVFDLDETLVHCKQVGGEGASSSSSSSSSSGASSSFAREPDFRIVLPGSENRGMPGPGTPIVGWKRPGVDELLHWAAANYDLALYTAGTQEYADAILSLLDPAERLIPRERRLYRQDCRPHNLRLGGDGQSVYLKDLSKFEGRHQLNRIVLVDNNVLSFLLNPDNGILVNDFLGDALPPSPPRPLTRGGLYPNAPRGAGGALHAGQPAHHHPLGMHTSDPAEGPGGSAHGGSPVMNEWVDELVRVAETLERVSHANDVRDDLRQQNGLLDRIVSAAVIGMSVGKHLPI</sequence>
<dbReference type="Gene3D" id="3.40.50.1000">
    <property type="entry name" value="HAD superfamily/HAD-like"/>
    <property type="match status" value="1"/>
</dbReference>
<comment type="similarity">
    <text evidence="1">Belongs to the TIM50 family.</text>
</comment>
<protein>
    <recommendedName>
        <fullName evidence="1">Mitochondrial import inner membrane translocase subunit TIM50</fullName>
    </recommendedName>
</protein>
<keyword evidence="1" id="KW-0813">Transport</keyword>
<dbReference type="InterPro" id="IPR023214">
    <property type="entry name" value="HAD_sf"/>
</dbReference>
<dbReference type="EMBL" id="CDMZ01000048">
    <property type="protein sequence ID" value="CEM05363.1"/>
    <property type="molecule type" value="Genomic_DNA"/>
</dbReference>
<dbReference type="GO" id="GO:0015031">
    <property type="term" value="P:protein transport"/>
    <property type="evidence" value="ECO:0007669"/>
    <property type="project" value="UniProtKB-KW"/>
</dbReference>
<dbReference type="CDD" id="cd07521">
    <property type="entry name" value="HAD_FCP1-like"/>
    <property type="match status" value="1"/>
</dbReference>
<dbReference type="AlphaFoldDB" id="A0A0G4F1K8"/>
<feature type="compositionally biased region" description="Low complexity" evidence="2">
    <location>
        <begin position="148"/>
        <end position="163"/>
    </location>
</feature>
<gene>
    <name evidence="4" type="ORF">Cvel_14584</name>
</gene>
<evidence type="ECO:0000256" key="2">
    <source>
        <dbReference type="SAM" id="MobiDB-lite"/>
    </source>
</evidence>
<dbReference type="Pfam" id="PF03031">
    <property type="entry name" value="NIF"/>
    <property type="match status" value="1"/>
</dbReference>
<keyword evidence="1" id="KW-0496">Mitochondrion</keyword>
<reference evidence="4" key="1">
    <citation type="submission" date="2014-11" db="EMBL/GenBank/DDBJ databases">
        <authorList>
            <person name="Otto D Thomas"/>
            <person name="Naeem Raeece"/>
        </authorList>
    </citation>
    <scope>NUCLEOTIDE SEQUENCE</scope>
</reference>
<dbReference type="PANTHER" id="PTHR12210">
    <property type="entry name" value="DULLARD PROTEIN PHOSPHATASE"/>
    <property type="match status" value="1"/>
</dbReference>
<comment type="subunit">
    <text evidence="1">Component of the TIM23 complex.</text>
</comment>
<feature type="domain" description="FCP1 homology" evidence="3">
    <location>
        <begin position="122"/>
        <end position="325"/>
    </location>
</feature>
<feature type="region of interest" description="Disordered" evidence="2">
    <location>
        <begin position="58"/>
        <end position="103"/>
    </location>
</feature>
<dbReference type="InterPro" id="IPR004274">
    <property type="entry name" value="FCP1_dom"/>
</dbReference>
<dbReference type="SUPFAM" id="SSF56784">
    <property type="entry name" value="HAD-like"/>
    <property type="match status" value="1"/>
</dbReference>
<comment type="subcellular location">
    <subcellularLocation>
        <location evidence="1">Mitochondrion inner membrane</location>
        <topology evidence="1">Single-pass membrane protein</topology>
    </subcellularLocation>
</comment>
<dbReference type="PhylomeDB" id="A0A0G4F1K8"/>
<keyword evidence="1" id="KW-0811">Translocation</keyword>
<evidence type="ECO:0000313" key="4">
    <source>
        <dbReference type="EMBL" id="CEM05363.1"/>
    </source>
</evidence>
<dbReference type="InterPro" id="IPR050365">
    <property type="entry name" value="TIM50"/>
</dbReference>
<name>A0A0G4F1K8_9ALVE</name>